<proteinExistence type="predicted"/>
<dbReference type="InterPro" id="IPR002629">
    <property type="entry name" value="Met_Synth_C/arc"/>
</dbReference>
<evidence type="ECO:0000313" key="6">
    <source>
        <dbReference type="Proteomes" id="UP001199469"/>
    </source>
</evidence>
<sequence>MRVGDQDILIPTSMVGNYPNPRWWDAGPVRWWSGDQEPPDSFNQESFQDAMSALVSDQEHAGLDIITDGRLQGDNYADQALYYYYRRLGLDLKGGFLGFPIYSRLHAATATEEIRRRGAIMVEQARALKRSTRRATKVQYTGIQVLAQATNDLHYDDPRDRAMALAAAINEDILEVDAMGIDFIQLDEFTWPYFFEPWAIEAFNRAVQGVTHAQIICHVCWGNWGGTPAYMPDDTAEAGEIFDLTERRGEAPSATASIIPKAYEGRMDVLNLENCGRRSDDLSGLDVIKNHPLPAGMMFWAGVIDVKSTITETAEQVADRIHRLLEYIPAEQLGVTTDCGLILLQRYIAIDKLHALVAGTEMVRKQLR</sequence>
<evidence type="ECO:0000256" key="1">
    <source>
        <dbReference type="ARBA" id="ARBA00001947"/>
    </source>
</evidence>
<evidence type="ECO:0000259" key="4">
    <source>
        <dbReference type="Pfam" id="PF01717"/>
    </source>
</evidence>
<organism evidence="5 6">
    <name type="scientific">Actinomycetospora endophytica</name>
    <dbReference type="NCBI Taxonomy" id="2291215"/>
    <lineage>
        <taxon>Bacteria</taxon>
        <taxon>Bacillati</taxon>
        <taxon>Actinomycetota</taxon>
        <taxon>Actinomycetes</taxon>
        <taxon>Pseudonocardiales</taxon>
        <taxon>Pseudonocardiaceae</taxon>
        <taxon>Actinomycetospora</taxon>
    </lineage>
</organism>
<dbReference type="Pfam" id="PF01717">
    <property type="entry name" value="Meth_synt_2"/>
    <property type="match status" value="2"/>
</dbReference>
<keyword evidence="3" id="KW-0862">Zinc</keyword>
<evidence type="ECO:0000313" key="5">
    <source>
        <dbReference type="EMBL" id="MCD2192081.1"/>
    </source>
</evidence>
<feature type="domain" description="Cobalamin-independent methionine synthase MetE C-terminal/archaeal" evidence="4">
    <location>
        <begin position="11"/>
        <end position="189"/>
    </location>
</feature>
<evidence type="ECO:0000256" key="2">
    <source>
        <dbReference type="ARBA" id="ARBA00022723"/>
    </source>
</evidence>
<protein>
    <submittedName>
        <fullName evidence="5">Cobalamin-independent methionine synthase II family protein</fullName>
    </submittedName>
</protein>
<keyword evidence="6" id="KW-1185">Reference proteome</keyword>
<name>A0ABS8P1G7_9PSEU</name>
<comment type="caution">
    <text evidence="5">The sequence shown here is derived from an EMBL/GenBank/DDBJ whole genome shotgun (WGS) entry which is preliminary data.</text>
</comment>
<comment type="cofactor">
    <cofactor evidence="1">
        <name>Zn(2+)</name>
        <dbReference type="ChEBI" id="CHEBI:29105"/>
    </cofactor>
</comment>
<dbReference type="CDD" id="cd03311">
    <property type="entry name" value="CIMS_C_terminal_like"/>
    <property type="match status" value="1"/>
</dbReference>
<dbReference type="Gene3D" id="3.20.20.210">
    <property type="match status" value="1"/>
</dbReference>
<reference evidence="5 6" key="1">
    <citation type="submission" date="2021-11" db="EMBL/GenBank/DDBJ databases">
        <title>Draft genome sequence of Actinomycetospora sp. SF1 isolated from the rhizosphere soil.</title>
        <authorList>
            <person name="Duangmal K."/>
            <person name="Chantavorakit T."/>
        </authorList>
    </citation>
    <scope>NUCLEOTIDE SEQUENCE [LARGE SCALE GENOMIC DNA]</scope>
    <source>
        <strain evidence="5 6">TBRC 5722</strain>
    </source>
</reference>
<gene>
    <name evidence="5" type="ORF">LQ327_01575</name>
</gene>
<dbReference type="InterPro" id="IPR038071">
    <property type="entry name" value="UROD/MetE-like_sf"/>
</dbReference>
<dbReference type="SUPFAM" id="SSF51726">
    <property type="entry name" value="UROD/MetE-like"/>
    <property type="match status" value="1"/>
</dbReference>
<dbReference type="PANTHER" id="PTHR30519">
    <property type="entry name" value="5-METHYLTETRAHYDROPTEROYLTRIGLUTAMATE--HOMOCYSTEINE METHYLTRANSFERASE"/>
    <property type="match status" value="1"/>
</dbReference>
<evidence type="ECO:0000256" key="3">
    <source>
        <dbReference type="ARBA" id="ARBA00022833"/>
    </source>
</evidence>
<accession>A0ABS8P1G7</accession>
<dbReference type="RefSeq" id="WP_230729772.1">
    <property type="nucleotide sequence ID" value="NZ_JAJNDB010000001.1"/>
</dbReference>
<dbReference type="Proteomes" id="UP001199469">
    <property type="component" value="Unassembled WGS sequence"/>
</dbReference>
<dbReference type="EMBL" id="JAJNDB010000001">
    <property type="protein sequence ID" value="MCD2192081.1"/>
    <property type="molecule type" value="Genomic_DNA"/>
</dbReference>
<keyword evidence="2" id="KW-0479">Metal-binding</keyword>
<feature type="domain" description="Cobalamin-independent methionine synthase MetE C-terminal/archaeal" evidence="4">
    <location>
        <begin position="259"/>
        <end position="358"/>
    </location>
</feature>